<dbReference type="EMBL" id="HBIX01020070">
    <property type="protein sequence ID" value="CAE0721409.1"/>
    <property type="molecule type" value="Transcribed_RNA"/>
</dbReference>
<feature type="chain" id="PRO_5031041351" description="Peptidase M11 gametolysin domain-containing protein" evidence="2">
    <location>
        <begin position="27"/>
        <end position="625"/>
    </location>
</feature>
<feature type="compositionally biased region" description="Low complexity" evidence="1">
    <location>
        <begin position="489"/>
        <end position="505"/>
    </location>
</feature>
<feature type="region of interest" description="Disordered" evidence="1">
    <location>
        <begin position="482"/>
        <end position="530"/>
    </location>
</feature>
<feature type="signal peptide" evidence="2">
    <location>
        <begin position="1"/>
        <end position="26"/>
    </location>
</feature>
<sequence length="625" mass="69442">MPNFSKLTSLAFVIAVANQVNHLTSAHVLPGKDGDREMTTTHRRHLLEDGNECVLYLKEVEFEDPTLNESSWSCEVPRDQARRFGGVDIMGIQGVSKEWIDAHYPISGESIMKTQGAYVQKSITTGETKIIVPNEASISIESLSEEDPRHHRQRRQNLGSKVSGTKKTLVIRVIDGNNEVIAASKKQLEDDVFLDPVCLKSQYAACSHNQLIIEQATNIDPLGVIDMKVDNVANTNAIESEARARAIELYNADTELDLVLFCMPDVGDWIGYGYYNRFDSWYKGPWCQSVSLQMHEVGHNFNMEHSGLGNDRYGDESGIMGYSFDEDDTPRMCFNPAKNYQLGWYSLQQVSINPLEYIGNPQTYVLNGINEYDTNGNNNNKIVLRLEQDGDTNIETGIDFYVGYNHANGINVGTRGSQNKVVVLQKNGGGPFGRGTSLLLASLSPGDSYVIPNLNGSSVVITFQSVTSDLKDATIKVTVNEDPIPTQAPSVSPPTTTIPTSATTSLSDPTPNPTSITTFEESPITSSDPTYYPTSYPTSYPTYYPTYYPTSGDDQCVDDPNYKYKNDKKKTCKKWVAKGTSKLNKKKKRKLKKKCKKKWKKQRVWDSCPATCALVNLGPCAVLML</sequence>
<protein>
    <recommendedName>
        <fullName evidence="3">Peptidase M11 gametolysin domain-containing protein</fullName>
    </recommendedName>
</protein>
<name>A0A7S4AP83_9STRA</name>
<proteinExistence type="predicted"/>
<organism evidence="4">
    <name type="scientific">Pseudo-nitzschia australis</name>
    <dbReference type="NCBI Taxonomy" id="44445"/>
    <lineage>
        <taxon>Eukaryota</taxon>
        <taxon>Sar</taxon>
        <taxon>Stramenopiles</taxon>
        <taxon>Ochrophyta</taxon>
        <taxon>Bacillariophyta</taxon>
        <taxon>Bacillariophyceae</taxon>
        <taxon>Bacillariophycidae</taxon>
        <taxon>Bacillariales</taxon>
        <taxon>Bacillariaceae</taxon>
        <taxon>Pseudo-nitzschia</taxon>
    </lineage>
</organism>
<keyword evidence="2" id="KW-0732">Signal</keyword>
<evidence type="ECO:0000259" key="3">
    <source>
        <dbReference type="Pfam" id="PF05548"/>
    </source>
</evidence>
<accession>A0A7S4AP83</accession>
<reference evidence="4" key="1">
    <citation type="submission" date="2021-01" db="EMBL/GenBank/DDBJ databases">
        <authorList>
            <person name="Corre E."/>
            <person name="Pelletier E."/>
            <person name="Niang G."/>
            <person name="Scheremetjew M."/>
            <person name="Finn R."/>
            <person name="Kale V."/>
            <person name="Holt S."/>
            <person name="Cochrane G."/>
            <person name="Meng A."/>
            <person name="Brown T."/>
            <person name="Cohen L."/>
        </authorList>
    </citation>
    <scope>NUCLEOTIDE SEQUENCE</scope>
    <source>
        <strain evidence="4">10249 10 AB</strain>
    </source>
</reference>
<evidence type="ECO:0000313" key="4">
    <source>
        <dbReference type="EMBL" id="CAE0721409.1"/>
    </source>
</evidence>
<feature type="compositionally biased region" description="Polar residues" evidence="1">
    <location>
        <begin position="506"/>
        <end position="520"/>
    </location>
</feature>
<feature type="domain" description="Peptidase M11 gametolysin" evidence="3">
    <location>
        <begin position="202"/>
        <end position="405"/>
    </location>
</feature>
<gene>
    <name evidence="4" type="ORF">PAUS00366_LOCUS14164</name>
</gene>
<dbReference type="AlphaFoldDB" id="A0A7S4AP83"/>
<dbReference type="InterPro" id="IPR008752">
    <property type="entry name" value="Peptidase_M11"/>
</dbReference>
<evidence type="ECO:0000256" key="1">
    <source>
        <dbReference type="SAM" id="MobiDB-lite"/>
    </source>
</evidence>
<dbReference type="SUPFAM" id="SSF55486">
    <property type="entry name" value="Metalloproteases ('zincins'), catalytic domain"/>
    <property type="match status" value="1"/>
</dbReference>
<evidence type="ECO:0000256" key="2">
    <source>
        <dbReference type="SAM" id="SignalP"/>
    </source>
</evidence>
<dbReference type="Pfam" id="PF05548">
    <property type="entry name" value="Peptidase_M11"/>
    <property type="match status" value="1"/>
</dbReference>